<dbReference type="EMBL" id="AGUE01000016">
    <property type="protein sequence ID" value="EHL02867.1"/>
    <property type="molecule type" value="Genomic_DNA"/>
</dbReference>
<evidence type="ECO:0000256" key="1">
    <source>
        <dbReference type="SAM" id="MobiDB-lite"/>
    </source>
</evidence>
<dbReference type="AlphaFoldDB" id="H0EEF4"/>
<reference evidence="2 3" key="1">
    <citation type="journal article" date="2012" name="Eukaryot. Cell">
        <title>Genome sequence of the fungus Glarea lozoyensis: the first genome sequence of a species from the Helotiaceae family.</title>
        <authorList>
            <person name="Youssar L."/>
            <person name="Gruening B.A."/>
            <person name="Erxleben A."/>
            <person name="Guenther S."/>
            <person name="Huettel W."/>
        </authorList>
    </citation>
    <scope>NUCLEOTIDE SEQUENCE [LARGE SCALE GENOMIC DNA]</scope>
    <source>
        <strain evidence="3">ATCC 74030 / MF5533</strain>
    </source>
</reference>
<dbReference type="OrthoDB" id="3257981at2759"/>
<evidence type="ECO:0000313" key="3">
    <source>
        <dbReference type="Proteomes" id="UP000005446"/>
    </source>
</evidence>
<proteinExistence type="predicted"/>
<gene>
    <name evidence="2" type="ORF">M7I_0829</name>
</gene>
<dbReference type="Proteomes" id="UP000005446">
    <property type="component" value="Unassembled WGS sequence"/>
</dbReference>
<organism evidence="2 3">
    <name type="scientific">Glarea lozoyensis (strain ATCC 74030 / MF5533)</name>
    <dbReference type="NCBI Taxonomy" id="1104152"/>
    <lineage>
        <taxon>Eukaryota</taxon>
        <taxon>Fungi</taxon>
        <taxon>Dikarya</taxon>
        <taxon>Ascomycota</taxon>
        <taxon>Pezizomycotina</taxon>
        <taxon>Leotiomycetes</taxon>
        <taxon>Helotiales</taxon>
        <taxon>Helotiaceae</taxon>
        <taxon>Glarea</taxon>
    </lineage>
</organism>
<keyword evidence="3" id="KW-1185">Reference proteome</keyword>
<dbReference type="InParanoid" id="H0EEF4"/>
<comment type="caution">
    <text evidence="2">The sequence shown here is derived from an EMBL/GenBank/DDBJ whole genome shotgun (WGS) entry which is preliminary data.</text>
</comment>
<feature type="region of interest" description="Disordered" evidence="1">
    <location>
        <begin position="100"/>
        <end position="124"/>
    </location>
</feature>
<evidence type="ECO:0000313" key="2">
    <source>
        <dbReference type="EMBL" id="EHL02867.1"/>
    </source>
</evidence>
<protein>
    <submittedName>
        <fullName evidence="2">Uncharacterized protein</fullName>
    </submittedName>
</protein>
<accession>H0EEF4</accession>
<name>H0EEF4_GLAL7</name>
<dbReference type="HOGENOM" id="CLU_897298_0_0_1"/>
<sequence length="310" mass="33841">MTSFEVFAAAKLAVVAVGDVTIAGFVANLLKDLTEKGQSYPLDITVPQNDLSEASVTAIADPAAPITMTIALVPAKPIATTASSTATTKSLCWKYVPSKPTMNPEEEDYEESEDTDENLVGKRNDAAPNVFGRKVRPAPSDTYINTEKGKIFTPGYYKPESIKTGPGTAAGNINQMNDILHFDEIQKCEDPSVSDNWAETYKKWIEDFLKARQTELMFMVTNLNLAVLKSGDLMKDGEETAESIGHKQLMDIYGAKLWEWDVNTLLDYSPEALANLPPGAFPIERRIEIHCSCQDGKKAVLSGGGLVEKV</sequence>
<feature type="compositionally biased region" description="Acidic residues" evidence="1">
    <location>
        <begin position="104"/>
        <end position="117"/>
    </location>
</feature>